<dbReference type="GeneID" id="7825351"/>
<dbReference type="PANTHER" id="PTHR11803">
    <property type="entry name" value="2-IMINOBUTANOATE/2-IMINOPROPANOATE DEAMINASE RIDA"/>
    <property type="match status" value="1"/>
</dbReference>
<dbReference type="FunFam" id="3.30.1330.40:FF:000001">
    <property type="entry name" value="L-PSP family endoribonuclease"/>
    <property type="match status" value="1"/>
</dbReference>
<dbReference type="OMA" id="ECTAYLN"/>
<dbReference type="GO" id="GO:0019239">
    <property type="term" value="F:deaminase activity"/>
    <property type="evidence" value="ECO:0007669"/>
    <property type="project" value="TreeGrafter"/>
</dbReference>
<evidence type="ECO:0000256" key="1">
    <source>
        <dbReference type="ARBA" id="ARBA00010552"/>
    </source>
</evidence>
<protein>
    <submittedName>
        <fullName evidence="2">Endoribonuclease L-PSP protein</fullName>
    </submittedName>
</protein>
<name>Q24FV6_TETTS</name>
<dbReference type="PANTHER" id="PTHR11803:SF58">
    <property type="entry name" value="PROTEIN HMF1-RELATED"/>
    <property type="match status" value="1"/>
</dbReference>
<dbReference type="PROSITE" id="PS01094">
    <property type="entry name" value="UPF0076"/>
    <property type="match status" value="1"/>
</dbReference>
<dbReference type="SUPFAM" id="SSF55298">
    <property type="entry name" value="YjgF-like"/>
    <property type="match status" value="1"/>
</dbReference>
<evidence type="ECO:0000313" key="2">
    <source>
        <dbReference type="EMBL" id="EAS06654.1"/>
    </source>
</evidence>
<dbReference type="Proteomes" id="UP000009168">
    <property type="component" value="Unassembled WGS sequence"/>
</dbReference>
<keyword evidence="3" id="KW-1185">Reference proteome</keyword>
<comment type="similarity">
    <text evidence="1">Belongs to the RutC family.</text>
</comment>
<dbReference type="GO" id="GO:0005829">
    <property type="term" value="C:cytosol"/>
    <property type="evidence" value="ECO:0007669"/>
    <property type="project" value="TreeGrafter"/>
</dbReference>
<dbReference type="EMBL" id="GG662264">
    <property type="protein sequence ID" value="EAS06654.1"/>
    <property type="molecule type" value="Genomic_DNA"/>
</dbReference>
<reference evidence="3" key="1">
    <citation type="journal article" date="2006" name="PLoS Biol.">
        <title>Macronuclear genome sequence of the ciliate Tetrahymena thermophila, a model eukaryote.</title>
        <authorList>
            <person name="Eisen J.A."/>
            <person name="Coyne R.S."/>
            <person name="Wu M."/>
            <person name="Wu D."/>
            <person name="Thiagarajan M."/>
            <person name="Wortman J.R."/>
            <person name="Badger J.H."/>
            <person name="Ren Q."/>
            <person name="Amedeo P."/>
            <person name="Jones K.M."/>
            <person name="Tallon L.J."/>
            <person name="Delcher A.L."/>
            <person name="Salzberg S.L."/>
            <person name="Silva J.C."/>
            <person name="Haas B.J."/>
            <person name="Majoros W.H."/>
            <person name="Farzad M."/>
            <person name="Carlton J.M."/>
            <person name="Smith R.K. Jr."/>
            <person name="Garg J."/>
            <person name="Pearlman R.E."/>
            <person name="Karrer K.M."/>
            <person name="Sun L."/>
            <person name="Manning G."/>
            <person name="Elde N.C."/>
            <person name="Turkewitz A.P."/>
            <person name="Asai D.J."/>
            <person name="Wilkes D.E."/>
            <person name="Wang Y."/>
            <person name="Cai H."/>
            <person name="Collins K."/>
            <person name="Stewart B.A."/>
            <person name="Lee S.R."/>
            <person name="Wilamowska K."/>
            <person name="Weinberg Z."/>
            <person name="Ruzzo W.L."/>
            <person name="Wloga D."/>
            <person name="Gaertig J."/>
            <person name="Frankel J."/>
            <person name="Tsao C.-C."/>
            <person name="Gorovsky M.A."/>
            <person name="Keeling P.J."/>
            <person name="Waller R.F."/>
            <person name="Patron N.J."/>
            <person name="Cherry J.M."/>
            <person name="Stover N.A."/>
            <person name="Krieger C.J."/>
            <person name="del Toro C."/>
            <person name="Ryder H.F."/>
            <person name="Williamson S.C."/>
            <person name="Barbeau R.A."/>
            <person name="Hamilton E.P."/>
            <person name="Orias E."/>
        </authorList>
    </citation>
    <scope>NUCLEOTIDE SEQUENCE [LARGE SCALE GENOMIC DNA]</scope>
    <source>
        <strain evidence="3">SB210</strain>
    </source>
</reference>
<accession>Q24FV6</accession>
<gene>
    <name evidence="2" type="ORF">TTHERM_00941390</name>
</gene>
<dbReference type="HOGENOM" id="CLU_100715_7_3_1"/>
<proteinExistence type="inferred from homology"/>
<dbReference type="Gene3D" id="3.30.1330.40">
    <property type="entry name" value="RutC-like"/>
    <property type="match status" value="1"/>
</dbReference>
<dbReference type="NCBIfam" id="TIGR00004">
    <property type="entry name" value="Rid family detoxifying hydrolase"/>
    <property type="match status" value="1"/>
</dbReference>
<dbReference type="InParanoid" id="Q24FV6"/>
<dbReference type="eggNOG" id="KOG2317">
    <property type="taxonomic scope" value="Eukaryota"/>
</dbReference>
<evidence type="ECO:0000313" key="3">
    <source>
        <dbReference type="Proteomes" id="UP000009168"/>
    </source>
</evidence>
<dbReference type="InterPro" id="IPR006175">
    <property type="entry name" value="YjgF/YER057c/UK114"/>
</dbReference>
<dbReference type="AlphaFoldDB" id="Q24FV6"/>
<organism evidence="2 3">
    <name type="scientific">Tetrahymena thermophila (strain SB210)</name>
    <dbReference type="NCBI Taxonomy" id="312017"/>
    <lineage>
        <taxon>Eukaryota</taxon>
        <taxon>Sar</taxon>
        <taxon>Alveolata</taxon>
        <taxon>Ciliophora</taxon>
        <taxon>Intramacronucleata</taxon>
        <taxon>Oligohymenophorea</taxon>
        <taxon>Hymenostomatida</taxon>
        <taxon>Tetrahymenina</taxon>
        <taxon>Tetrahymenidae</taxon>
        <taxon>Tetrahymena</taxon>
    </lineage>
</organism>
<sequence length="148" mass="16142">MASRIQSLNNQINNKQKLLTAVTSSNLPQPIAPFSHAVAINANSKLLFVSGQLSRDPKSGKFVHADNVALQTEQTLINLKEVLKAGGSDLQYVVKCTVYLNDMAHFNQVNEVYGKFFNTDVKPARACFAVRELPAGAKVEIECIAVVP</sequence>
<dbReference type="KEGG" id="tet:TTHERM_00941390"/>
<dbReference type="RefSeq" id="XP_001026899.1">
    <property type="nucleotide sequence ID" value="XM_001026899.3"/>
</dbReference>
<dbReference type="Pfam" id="PF01042">
    <property type="entry name" value="Ribonuc_L-PSP"/>
    <property type="match status" value="1"/>
</dbReference>
<dbReference type="OrthoDB" id="309640at2759"/>
<dbReference type="InterPro" id="IPR035959">
    <property type="entry name" value="RutC-like_sf"/>
</dbReference>
<dbReference type="InterPro" id="IPR006056">
    <property type="entry name" value="RidA"/>
</dbReference>
<dbReference type="CDD" id="cd00448">
    <property type="entry name" value="YjgF_YER057c_UK114_family"/>
    <property type="match status" value="1"/>
</dbReference>
<dbReference type="STRING" id="312017.Q24FV6"/>
<dbReference type="InterPro" id="IPR019897">
    <property type="entry name" value="RidA_CS"/>
</dbReference>